<evidence type="ECO:0000259" key="4">
    <source>
        <dbReference type="PROSITE" id="PS51939"/>
    </source>
</evidence>
<dbReference type="GO" id="GO:0003723">
    <property type="term" value="F:RNA binding"/>
    <property type="evidence" value="ECO:0007669"/>
    <property type="project" value="UniProtKB-KW"/>
</dbReference>
<keyword evidence="1 2" id="KW-0694">RNA-binding</keyword>
<proteinExistence type="predicted"/>
<dbReference type="PROSITE" id="PS51939">
    <property type="entry name" value="XRRM"/>
    <property type="match status" value="1"/>
</dbReference>
<organism evidence="5 6">
    <name type="scientific">Rhizophlyctis rosea</name>
    <dbReference type="NCBI Taxonomy" id="64517"/>
    <lineage>
        <taxon>Eukaryota</taxon>
        <taxon>Fungi</taxon>
        <taxon>Fungi incertae sedis</taxon>
        <taxon>Chytridiomycota</taxon>
        <taxon>Chytridiomycota incertae sedis</taxon>
        <taxon>Chytridiomycetes</taxon>
        <taxon>Rhizophlyctidales</taxon>
        <taxon>Rhizophlyctidaceae</taxon>
        <taxon>Rhizophlyctis</taxon>
    </lineage>
</organism>
<dbReference type="InterPro" id="IPR012677">
    <property type="entry name" value="Nucleotide-bd_a/b_plait_sf"/>
</dbReference>
<dbReference type="InterPro" id="IPR014886">
    <property type="entry name" value="La_xRRM"/>
</dbReference>
<feature type="compositionally biased region" description="Basic residues" evidence="3">
    <location>
        <begin position="360"/>
        <end position="372"/>
    </location>
</feature>
<name>A0AAD5SHV9_9FUNG</name>
<dbReference type="Pfam" id="PF08777">
    <property type="entry name" value="RRM_3"/>
    <property type="match status" value="1"/>
</dbReference>
<accession>A0AAD5SHV9</accession>
<dbReference type="GO" id="GO:1990904">
    <property type="term" value="C:ribonucleoprotein complex"/>
    <property type="evidence" value="ECO:0007669"/>
    <property type="project" value="UniProtKB-UniRule"/>
</dbReference>
<evidence type="ECO:0000313" key="6">
    <source>
        <dbReference type="Proteomes" id="UP001212841"/>
    </source>
</evidence>
<reference evidence="5" key="1">
    <citation type="submission" date="2020-05" db="EMBL/GenBank/DDBJ databases">
        <title>Phylogenomic resolution of chytrid fungi.</title>
        <authorList>
            <person name="Stajich J.E."/>
            <person name="Amses K."/>
            <person name="Simmons R."/>
            <person name="Seto K."/>
            <person name="Myers J."/>
            <person name="Bonds A."/>
            <person name="Quandt C.A."/>
            <person name="Barry K."/>
            <person name="Liu P."/>
            <person name="Grigoriev I."/>
            <person name="Longcore J.E."/>
            <person name="James T.Y."/>
        </authorList>
    </citation>
    <scope>NUCLEOTIDE SEQUENCE</scope>
    <source>
        <strain evidence="5">JEL0318</strain>
    </source>
</reference>
<dbReference type="EMBL" id="JADGJD010000084">
    <property type="protein sequence ID" value="KAJ3055327.1"/>
    <property type="molecule type" value="Genomic_DNA"/>
</dbReference>
<feature type="region of interest" description="Disordered" evidence="3">
    <location>
        <begin position="258"/>
        <end position="288"/>
    </location>
</feature>
<dbReference type="Gene3D" id="3.30.70.330">
    <property type="match status" value="1"/>
</dbReference>
<protein>
    <recommendedName>
        <fullName evidence="4">XRRM domain-containing protein</fullName>
    </recommendedName>
</protein>
<dbReference type="Proteomes" id="UP001212841">
    <property type="component" value="Unassembled WGS sequence"/>
</dbReference>
<evidence type="ECO:0000256" key="1">
    <source>
        <dbReference type="ARBA" id="ARBA00022884"/>
    </source>
</evidence>
<keyword evidence="6" id="KW-1185">Reference proteome</keyword>
<feature type="domain" description="XRRM" evidence="4">
    <location>
        <begin position="118"/>
        <end position="281"/>
    </location>
</feature>
<evidence type="ECO:0000313" key="5">
    <source>
        <dbReference type="EMBL" id="KAJ3055327.1"/>
    </source>
</evidence>
<feature type="region of interest" description="Disordered" evidence="3">
    <location>
        <begin position="320"/>
        <end position="384"/>
    </location>
</feature>
<evidence type="ECO:0000256" key="2">
    <source>
        <dbReference type="PROSITE-ProRule" id="PRU01288"/>
    </source>
</evidence>
<sequence length="384" mass="42673">MTAEYLKSTMEGIGSVERIIFYPFARSTPAHGFVIFVNPTSVDLALQRSCWRSIYPNMDVKSFLDEDDTIQVEGGIPFHMMAKPDWTKRMDEYAGILEEKRRILEKAVSSTSGTHERQFESGVVARFEGVHPATGGKVLKKLFELIAPVAYVDYKVKSTSGHVRFKSAKGASLACTYFSRECVTQKHKDDTGTLLIEETKKRTKQRMEEAAVESWGWEEPNNVDESYRDSKNAYIILRRISGHEERNYWDMIGHQRADKHHNQPPVISHRPRLPAPPVAQSTAAKPSGTHVTFAEYDEEAAGGEGSSIPQAKSIHVTFADSEDEEATAAVEKESGTKGSRKRPLEHETEGTDAAADGSSKKPRKRQKSKGKLQGKDASVPSGTG</sequence>
<dbReference type="AlphaFoldDB" id="A0AAD5SHV9"/>
<evidence type="ECO:0000256" key="3">
    <source>
        <dbReference type="SAM" id="MobiDB-lite"/>
    </source>
</evidence>
<gene>
    <name evidence="5" type="ORF">HK097_010827</name>
</gene>
<comment type="caution">
    <text evidence="5">The sequence shown here is derived from an EMBL/GenBank/DDBJ whole genome shotgun (WGS) entry which is preliminary data.</text>
</comment>